<evidence type="ECO:0000313" key="1">
    <source>
        <dbReference type="EMBL" id="DAE00719.1"/>
    </source>
</evidence>
<accession>A0A8S5P0W5</accession>
<sequence length="38" mass="4506">MFLSQADTKHQRGQVACQVKQRHNNKFSPVHHWLFVSD</sequence>
<reference evidence="1" key="1">
    <citation type="journal article" date="2021" name="Proc. Natl. Acad. Sci. U.S.A.">
        <title>A Catalog of Tens of Thousands of Viruses from Human Metagenomes Reveals Hidden Associations with Chronic Diseases.</title>
        <authorList>
            <person name="Tisza M.J."/>
            <person name="Buck C.B."/>
        </authorList>
    </citation>
    <scope>NUCLEOTIDE SEQUENCE</scope>
    <source>
        <strain evidence="1">Ct0X023</strain>
    </source>
</reference>
<dbReference type="EMBL" id="BK015308">
    <property type="protein sequence ID" value="DAE00719.1"/>
    <property type="molecule type" value="Genomic_DNA"/>
</dbReference>
<proteinExistence type="predicted"/>
<name>A0A8S5P0W5_9CAUD</name>
<protein>
    <submittedName>
        <fullName evidence="1">Uncharacterized protein</fullName>
    </submittedName>
</protein>
<organism evidence="1">
    <name type="scientific">Siphoviridae sp. ct0X023</name>
    <dbReference type="NCBI Taxonomy" id="2825295"/>
    <lineage>
        <taxon>Viruses</taxon>
        <taxon>Duplodnaviria</taxon>
        <taxon>Heunggongvirae</taxon>
        <taxon>Uroviricota</taxon>
        <taxon>Caudoviricetes</taxon>
    </lineage>
</organism>